<dbReference type="GO" id="GO:0000981">
    <property type="term" value="F:DNA-binding transcription factor activity, RNA polymerase II-specific"/>
    <property type="evidence" value="ECO:0007669"/>
    <property type="project" value="TreeGrafter"/>
</dbReference>
<evidence type="ECO:0000256" key="3">
    <source>
        <dbReference type="ARBA" id="ARBA00022771"/>
    </source>
</evidence>
<dbReference type="SUPFAM" id="SSF57667">
    <property type="entry name" value="beta-beta-alpha zinc fingers"/>
    <property type="match status" value="3"/>
</dbReference>
<reference evidence="7" key="1">
    <citation type="submission" date="2019-08" db="EMBL/GenBank/DDBJ databases">
        <title>The genome of the North American firefly Photinus pyralis.</title>
        <authorList>
            <consortium name="Photinus pyralis genome working group"/>
            <person name="Fallon T.R."/>
            <person name="Sander Lower S.E."/>
            <person name="Weng J.-K."/>
        </authorList>
    </citation>
    <scope>NUCLEOTIDE SEQUENCE</scope>
    <source>
        <strain evidence="7">TRF0915ILg1</strain>
        <tissue evidence="7">Whole body</tissue>
    </source>
</reference>
<dbReference type="Pfam" id="PF13912">
    <property type="entry name" value="zf-C2H2_6"/>
    <property type="match status" value="1"/>
</dbReference>
<keyword evidence="8" id="KW-1185">Reference proteome</keyword>
<dbReference type="Pfam" id="PF00096">
    <property type="entry name" value="zf-C2H2"/>
    <property type="match status" value="4"/>
</dbReference>
<dbReference type="InterPro" id="IPR036236">
    <property type="entry name" value="Znf_C2H2_sf"/>
</dbReference>
<dbReference type="PANTHER" id="PTHR24408">
    <property type="entry name" value="ZINC FINGER PROTEIN"/>
    <property type="match status" value="1"/>
</dbReference>
<dbReference type="FunFam" id="3.30.160.60:FF:000688">
    <property type="entry name" value="zinc finger protein 197 isoform X1"/>
    <property type="match status" value="1"/>
</dbReference>
<organism evidence="7 8">
    <name type="scientific">Ignelater luminosus</name>
    <name type="common">Cucubano</name>
    <name type="synonym">Pyrophorus luminosus</name>
    <dbReference type="NCBI Taxonomy" id="2038154"/>
    <lineage>
        <taxon>Eukaryota</taxon>
        <taxon>Metazoa</taxon>
        <taxon>Ecdysozoa</taxon>
        <taxon>Arthropoda</taxon>
        <taxon>Hexapoda</taxon>
        <taxon>Insecta</taxon>
        <taxon>Pterygota</taxon>
        <taxon>Neoptera</taxon>
        <taxon>Endopterygota</taxon>
        <taxon>Coleoptera</taxon>
        <taxon>Polyphaga</taxon>
        <taxon>Elateriformia</taxon>
        <taxon>Elateroidea</taxon>
        <taxon>Elateridae</taxon>
        <taxon>Agrypninae</taxon>
        <taxon>Pyrophorini</taxon>
        <taxon>Ignelater</taxon>
    </lineage>
</organism>
<evidence type="ECO:0000256" key="5">
    <source>
        <dbReference type="PROSITE-ProRule" id="PRU00042"/>
    </source>
</evidence>
<feature type="domain" description="C2H2-type" evidence="6">
    <location>
        <begin position="169"/>
        <end position="196"/>
    </location>
</feature>
<dbReference type="PROSITE" id="PS00028">
    <property type="entry name" value="ZINC_FINGER_C2H2_1"/>
    <property type="match status" value="7"/>
</dbReference>
<keyword evidence="4" id="KW-0862">Zinc</keyword>
<feature type="domain" description="C2H2-type" evidence="6">
    <location>
        <begin position="226"/>
        <end position="253"/>
    </location>
</feature>
<keyword evidence="1" id="KW-0479">Metal-binding</keyword>
<evidence type="ECO:0000313" key="7">
    <source>
        <dbReference type="EMBL" id="KAF2898673.1"/>
    </source>
</evidence>
<dbReference type="Gene3D" id="3.30.160.60">
    <property type="entry name" value="Classic Zinc Finger"/>
    <property type="match status" value="6"/>
</dbReference>
<feature type="domain" description="C2H2-type" evidence="6">
    <location>
        <begin position="285"/>
        <end position="314"/>
    </location>
</feature>
<dbReference type="GO" id="GO:0008270">
    <property type="term" value="F:zinc ion binding"/>
    <property type="evidence" value="ECO:0007669"/>
    <property type="project" value="UniProtKB-KW"/>
</dbReference>
<keyword evidence="3 5" id="KW-0863">Zinc-finger</keyword>
<dbReference type="InterPro" id="IPR013087">
    <property type="entry name" value="Znf_C2H2_type"/>
</dbReference>
<feature type="domain" description="C2H2-type" evidence="6">
    <location>
        <begin position="51"/>
        <end position="79"/>
    </location>
</feature>
<dbReference type="SMART" id="SM00355">
    <property type="entry name" value="ZnF_C2H2"/>
    <property type="match status" value="9"/>
</dbReference>
<dbReference type="OrthoDB" id="4737882at2759"/>
<evidence type="ECO:0000256" key="1">
    <source>
        <dbReference type="ARBA" id="ARBA00022723"/>
    </source>
</evidence>
<sequence>MSNIDFKLLENALTTFDYSEHFMNKLSPMVTTACSTKRTVKTGKTRSVVTVKCEFCEEVFKTQKSLNRHQTKLHSQLLPLKCEECLEPFLHEKDLNNHMKFHEKELIKCEYCDQTFEKLRDFEKHNIAEHYKTSNGDYECGSCQTLFNSALELDHHLRNSNCVQRLRLWCCNLCEKTFTTKGSLGTHKKIHQGKKDYECKQCQKSFRTNSDLQRHINRTHTKMRYFNCTTCNKQFYDKTDLIRHINRHGKERVVYQCEMCTKRFYAPQAFATHKRKHEKIIEHPYKCDYCPKSFKELKYLKRHQQKSCKSLSKEVENALANVETVIKEESFIFSSPN</sequence>
<dbReference type="Proteomes" id="UP000801492">
    <property type="component" value="Unassembled WGS sequence"/>
</dbReference>
<feature type="domain" description="C2H2-type" evidence="6">
    <location>
        <begin position="80"/>
        <end position="107"/>
    </location>
</feature>
<feature type="domain" description="C2H2-type" evidence="6">
    <location>
        <begin position="197"/>
        <end position="225"/>
    </location>
</feature>
<evidence type="ECO:0000259" key="6">
    <source>
        <dbReference type="PROSITE" id="PS50157"/>
    </source>
</evidence>
<evidence type="ECO:0000256" key="2">
    <source>
        <dbReference type="ARBA" id="ARBA00022737"/>
    </source>
</evidence>
<dbReference type="GO" id="GO:0030674">
    <property type="term" value="F:protein-macromolecule adaptor activity"/>
    <property type="evidence" value="ECO:0007669"/>
    <property type="project" value="UniProtKB-ARBA"/>
</dbReference>
<proteinExistence type="predicted"/>
<protein>
    <recommendedName>
        <fullName evidence="6">C2H2-type domain-containing protein</fullName>
    </recommendedName>
</protein>
<dbReference type="AlphaFoldDB" id="A0A8K0D3F9"/>
<accession>A0A8K0D3F9</accession>
<dbReference type="PANTHER" id="PTHR24408:SF58">
    <property type="entry name" value="TRANSCRIPTION FACTOR (TFIIIA), PUTATIVE (AFU_ORTHOLOGUE AFUA_1G05150)-RELATED"/>
    <property type="match status" value="1"/>
</dbReference>
<evidence type="ECO:0000256" key="4">
    <source>
        <dbReference type="ARBA" id="ARBA00022833"/>
    </source>
</evidence>
<keyword evidence="2" id="KW-0677">Repeat</keyword>
<gene>
    <name evidence="7" type="ORF">ILUMI_07507</name>
</gene>
<feature type="domain" description="C2H2-type" evidence="6">
    <location>
        <begin position="255"/>
        <end position="277"/>
    </location>
</feature>
<name>A0A8K0D3F9_IGNLU</name>
<dbReference type="GO" id="GO:0043565">
    <property type="term" value="F:sequence-specific DNA binding"/>
    <property type="evidence" value="ECO:0007669"/>
    <property type="project" value="TreeGrafter"/>
</dbReference>
<dbReference type="GO" id="GO:0005634">
    <property type="term" value="C:nucleus"/>
    <property type="evidence" value="ECO:0007669"/>
    <property type="project" value="TreeGrafter"/>
</dbReference>
<comment type="caution">
    <text evidence="7">The sequence shown here is derived from an EMBL/GenBank/DDBJ whole genome shotgun (WGS) entry which is preliminary data.</text>
</comment>
<evidence type="ECO:0000313" key="8">
    <source>
        <dbReference type="Proteomes" id="UP000801492"/>
    </source>
</evidence>
<dbReference type="PROSITE" id="PS50157">
    <property type="entry name" value="ZINC_FINGER_C2H2_2"/>
    <property type="match status" value="7"/>
</dbReference>
<dbReference type="EMBL" id="VTPC01003362">
    <property type="protein sequence ID" value="KAF2898673.1"/>
    <property type="molecule type" value="Genomic_DNA"/>
</dbReference>